<comment type="similarity">
    <text evidence="1">Belongs to the PPR family. P subfamily.</text>
</comment>
<dbReference type="Pfam" id="PF01535">
    <property type="entry name" value="PPR"/>
    <property type="match status" value="4"/>
</dbReference>
<evidence type="ECO:0000313" key="5">
    <source>
        <dbReference type="Proteomes" id="UP001153076"/>
    </source>
</evidence>
<dbReference type="Pfam" id="PF12854">
    <property type="entry name" value="PPR_1"/>
    <property type="match status" value="1"/>
</dbReference>
<reference evidence="4" key="1">
    <citation type="submission" date="2022-04" db="EMBL/GenBank/DDBJ databases">
        <title>Carnegiea gigantea Genome sequencing and assembly v2.</title>
        <authorList>
            <person name="Copetti D."/>
            <person name="Sanderson M.J."/>
            <person name="Burquez A."/>
            <person name="Wojciechowski M.F."/>
        </authorList>
    </citation>
    <scope>NUCLEOTIDE SEQUENCE</scope>
    <source>
        <strain evidence="4">SGP5-SGP5p</strain>
        <tissue evidence="4">Aerial part</tissue>
    </source>
</reference>
<feature type="repeat" description="PPR" evidence="3">
    <location>
        <begin position="191"/>
        <end position="225"/>
    </location>
</feature>
<comment type="caution">
    <text evidence="4">The sequence shown here is derived from an EMBL/GenBank/DDBJ whole genome shotgun (WGS) entry which is preliminary data.</text>
</comment>
<feature type="repeat" description="PPR" evidence="3">
    <location>
        <begin position="331"/>
        <end position="365"/>
    </location>
</feature>
<feature type="repeat" description="PPR" evidence="3">
    <location>
        <begin position="407"/>
        <end position="441"/>
    </location>
</feature>
<dbReference type="Proteomes" id="UP001153076">
    <property type="component" value="Unassembled WGS sequence"/>
</dbReference>
<dbReference type="Gene3D" id="1.25.40.10">
    <property type="entry name" value="Tetratricopeptide repeat domain"/>
    <property type="match status" value="4"/>
</dbReference>
<evidence type="ECO:0008006" key="6">
    <source>
        <dbReference type="Google" id="ProtNLM"/>
    </source>
</evidence>
<accession>A0A9Q1GIE7</accession>
<proteinExistence type="inferred from homology"/>
<dbReference type="PROSITE" id="PS51375">
    <property type="entry name" value="PPR"/>
    <property type="match status" value="9"/>
</dbReference>
<dbReference type="SUPFAM" id="SSF81901">
    <property type="entry name" value="HCP-like"/>
    <property type="match status" value="1"/>
</dbReference>
<feature type="repeat" description="PPR" evidence="3">
    <location>
        <begin position="155"/>
        <end position="190"/>
    </location>
</feature>
<feature type="repeat" description="PPR" evidence="3">
    <location>
        <begin position="261"/>
        <end position="295"/>
    </location>
</feature>
<protein>
    <recommendedName>
        <fullName evidence="6">Pentatricopeptide repeat-containing protein</fullName>
    </recommendedName>
</protein>
<name>A0A9Q1GIE7_9CARY</name>
<dbReference type="InterPro" id="IPR011990">
    <property type="entry name" value="TPR-like_helical_dom_sf"/>
</dbReference>
<feature type="repeat" description="PPR" evidence="3">
    <location>
        <begin position="49"/>
        <end position="83"/>
    </location>
</feature>
<dbReference type="EMBL" id="JAKOGI010002870">
    <property type="protein sequence ID" value="KAJ8421180.1"/>
    <property type="molecule type" value="Genomic_DNA"/>
</dbReference>
<gene>
    <name evidence="4" type="ORF">Cgig2_026984</name>
</gene>
<evidence type="ECO:0000313" key="4">
    <source>
        <dbReference type="EMBL" id="KAJ8421180.1"/>
    </source>
</evidence>
<dbReference type="InterPro" id="IPR002885">
    <property type="entry name" value="PPR_rpt"/>
</dbReference>
<feature type="repeat" description="PPR" evidence="3">
    <location>
        <begin position="296"/>
        <end position="330"/>
    </location>
</feature>
<dbReference type="PANTHER" id="PTHR47447">
    <property type="entry name" value="OS03G0856100 PROTEIN"/>
    <property type="match status" value="1"/>
</dbReference>
<evidence type="ECO:0000256" key="2">
    <source>
        <dbReference type="ARBA" id="ARBA00022737"/>
    </source>
</evidence>
<dbReference type="PANTHER" id="PTHR47447:SF22">
    <property type="entry name" value="TETRATRICOPEPTIDE-LIKE HELICAL DOMAIN SUPERFAMILY"/>
    <property type="match status" value="1"/>
</dbReference>
<evidence type="ECO:0000256" key="3">
    <source>
        <dbReference type="PROSITE-ProRule" id="PRU00708"/>
    </source>
</evidence>
<evidence type="ECO:0000256" key="1">
    <source>
        <dbReference type="ARBA" id="ARBA00007626"/>
    </source>
</evidence>
<feature type="repeat" description="PPR" evidence="3">
    <location>
        <begin position="226"/>
        <end position="260"/>
    </location>
</feature>
<dbReference type="Pfam" id="PF13041">
    <property type="entry name" value="PPR_2"/>
    <property type="match status" value="2"/>
</dbReference>
<dbReference type="NCBIfam" id="TIGR00756">
    <property type="entry name" value="PPR"/>
    <property type="match status" value="8"/>
</dbReference>
<keyword evidence="2" id="KW-0677">Repeat</keyword>
<feature type="repeat" description="PPR" evidence="3">
    <location>
        <begin position="120"/>
        <end position="154"/>
    </location>
</feature>
<organism evidence="4 5">
    <name type="scientific">Carnegiea gigantea</name>
    <dbReference type="NCBI Taxonomy" id="171969"/>
    <lineage>
        <taxon>Eukaryota</taxon>
        <taxon>Viridiplantae</taxon>
        <taxon>Streptophyta</taxon>
        <taxon>Embryophyta</taxon>
        <taxon>Tracheophyta</taxon>
        <taxon>Spermatophyta</taxon>
        <taxon>Magnoliopsida</taxon>
        <taxon>eudicotyledons</taxon>
        <taxon>Gunneridae</taxon>
        <taxon>Pentapetalae</taxon>
        <taxon>Caryophyllales</taxon>
        <taxon>Cactineae</taxon>
        <taxon>Cactaceae</taxon>
        <taxon>Cactoideae</taxon>
        <taxon>Echinocereeae</taxon>
        <taxon>Carnegiea</taxon>
    </lineage>
</organism>
<sequence>MGSKMVMKWSRNITTSQVEQLIRAEKDLQKAIAIFDSATAEYKNGFKHDQKTFGLMISRFVAANQFKSAEELLKRMNEERCCINEDIFLSICRGYGRVHKPLEAIRIFESAKRDFECELTEKSYISIFSILVDENQLKMALRFYRYMRKIGIRPTVVSLNILIKALCKNSGTVDSAVKIFREMANRGCPPDSYTYGTLITGLCKFGRTEEANELFGEMEAKGCLPTVVTCTSLIHGLCQSERFGEAWILFEEMTSKGIKPNVFTYSSLMDALCKNGRSSHALELLELMVRQHLTPNMVTYSTLIHGLCKDGNLRDALELFDRMKLQGLKPDAGLYGKVVSGFCDLRKFQDAANFLDEMVLAGVSPNRLTWSIHVRIHNSVIQGLCEIDLNRAFCLYLSMRTRGLSVEPAVFSSLVKDFCKKGVFDRACRIVDEMVCDGCIPDTAMWTSILGGFCDQRKTWGAVDLFHKENLAEVPGCCLLPDLRSSSPNRRKTVIFC</sequence>
<keyword evidence="5" id="KW-1185">Reference proteome</keyword>
<dbReference type="AlphaFoldDB" id="A0A9Q1GIE7"/>
<dbReference type="OrthoDB" id="185373at2759"/>